<dbReference type="PANTHER" id="PTHR33490:SF7">
    <property type="entry name" value="BLR2979 PROTEIN"/>
    <property type="match status" value="1"/>
</dbReference>
<dbReference type="InterPro" id="IPR002931">
    <property type="entry name" value="Transglutaminase-like"/>
</dbReference>
<dbReference type="InterPro" id="IPR013589">
    <property type="entry name" value="Bac_transglu_N"/>
</dbReference>
<proteinExistence type="predicted"/>
<protein>
    <submittedName>
        <fullName evidence="2">Transglutaminase family protein</fullName>
    </submittedName>
</protein>
<dbReference type="RefSeq" id="WP_168623893.1">
    <property type="nucleotide sequence ID" value="NZ_JAAZQQ010000004.1"/>
</dbReference>
<dbReference type="Proteomes" id="UP000526408">
    <property type="component" value="Unassembled WGS sequence"/>
</dbReference>
<keyword evidence="3" id="KW-1185">Reference proteome</keyword>
<dbReference type="SUPFAM" id="SSF54001">
    <property type="entry name" value="Cysteine proteinases"/>
    <property type="match status" value="1"/>
</dbReference>
<name>A0A7X6JY73_9RHOB</name>
<sequence length="291" mass="31203">MRYDIRLSIGYRYGAPSDHARTVARLLPSDLPGRQVVTSRHLAVDPVPAARRDTTDFFGNTMSVLTFDDPIDRIEFTLQARVERLAAADSLDLSPCLGALAAELSDYRGLDPASPHHFLGASRRVGRDPAITAFATALADPRLTVRQTVEAIATAIHDEMRFDPTATTVDTPPAEAFANRHGVCQDFSHVAIAALRALGIPAGYVSGFLRTIPPPGQPRLEGADAMHAWVSAWCGSEAGWIEVDPTNACVVGTDHIAVAHGRDYADIVPVKGVLRTSGAQTSHQSVDVVPI</sequence>
<feature type="domain" description="Transglutaminase-like" evidence="1">
    <location>
        <begin position="176"/>
        <end position="247"/>
    </location>
</feature>
<accession>A0A7X6JY73</accession>
<organism evidence="2 3">
    <name type="scientific">Roseicyclus persicicus</name>
    <dbReference type="NCBI Taxonomy" id="2650661"/>
    <lineage>
        <taxon>Bacteria</taxon>
        <taxon>Pseudomonadati</taxon>
        <taxon>Pseudomonadota</taxon>
        <taxon>Alphaproteobacteria</taxon>
        <taxon>Rhodobacterales</taxon>
        <taxon>Roseobacteraceae</taxon>
        <taxon>Roseicyclus</taxon>
    </lineage>
</organism>
<dbReference type="AlphaFoldDB" id="A0A7X6JY73"/>
<dbReference type="Pfam" id="PF01841">
    <property type="entry name" value="Transglut_core"/>
    <property type="match status" value="1"/>
</dbReference>
<evidence type="ECO:0000313" key="2">
    <source>
        <dbReference type="EMBL" id="NKX45510.1"/>
    </source>
</evidence>
<evidence type="ECO:0000259" key="1">
    <source>
        <dbReference type="SMART" id="SM00460"/>
    </source>
</evidence>
<dbReference type="EMBL" id="JAAZQQ010000004">
    <property type="protein sequence ID" value="NKX45510.1"/>
    <property type="molecule type" value="Genomic_DNA"/>
</dbReference>
<reference evidence="2 3" key="1">
    <citation type="submission" date="2020-04" db="EMBL/GenBank/DDBJ databases">
        <authorList>
            <person name="Yoon J."/>
        </authorList>
    </citation>
    <scope>NUCLEOTIDE SEQUENCE [LARGE SCALE GENOMIC DNA]</scope>
    <source>
        <strain evidence="2 3">KMU-115</strain>
    </source>
</reference>
<gene>
    <name evidence="2" type="ORF">HCU73_13020</name>
</gene>
<dbReference type="Pfam" id="PF08379">
    <property type="entry name" value="Bact_transglu_N"/>
    <property type="match status" value="1"/>
</dbReference>
<dbReference type="InterPro" id="IPR038765">
    <property type="entry name" value="Papain-like_cys_pep_sf"/>
</dbReference>
<dbReference type="PANTHER" id="PTHR33490">
    <property type="entry name" value="BLR5614 PROTEIN-RELATED"/>
    <property type="match status" value="1"/>
</dbReference>
<comment type="caution">
    <text evidence="2">The sequence shown here is derived from an EMBL/GenBank/DDBJ whole genome shotgun (WGS) entry which is preliminary data.</text>
</comment>
<dbReference type="Gene3D" id="3.10.620.30">
    <property type="match status" value="1"/>
</dbReference>
<evidence type="ECO:0000313" key="3">
    <source>
        <dbReference type="Proteomes" id="UP000526408"/>
    </source>
</evidence>
<dbReference type="SMART" id="SM00460">
    <property type="entry name" value="TGc"/>
    <property type="match status" value="1"/>
</dbReference>